<reference evidence="4" key="2">
    <citation type="submission" date="2019-09" db="UniProtKB">
        <authorList>
            <consortium name="WormBaseParasite"/>
        </authorList>
    </citation>
    <scope>IDENTIFICATION</scope>
</reference>
<gene>
    <name evidence="2" type="ORF">HPBE_LOCUS23133</name>
</gene>
<proteinExistence type="predicted"/>
<evidence type="ECO:0000313" key="4">
    <source>
        <dbReference type="WBParaSite" id="HPBE_0002313401-mRNA-1"/>
    </source>
</evidence>
<feature type="region of interest" description="Disordered" evidence="1">
    <location>
        <begin position="1"/>
        <end position="153"/>
    </location>
</feature>
<dbReference type="AlphaFoldDB" id="A0A183GKB6"/>
<evidence type="ECO:0000256" key="1">
    <source>
        <dbReference type="SAM" id="MobiDB-lite"/>
    </source>
</evidence>
<evidence type="ECO:0000313" key="2">
    <source>
        <dbReference type="EMBL" id="VDP36763.1"/>
    </source>
</evidence>
<dbReference type="WBParaSite" id="HPBE_0002313401-mRNA-1">
    <property type="protein sequence ID" value="HPBE_0002313401-mRNA-1"/>
    <property type="gene ID" value="HPBE_0002313401"/>
</dbReference>
<reference evidence="2 3" key="1">
    <citation type="submission" date="2018-11" db="EMBL/GenBank/DDBJ databases">
        <authorList>
            <consortium name="Pathogen Informatics"/>
        </authorList>
    </citation>
    <scope>NUCLEOTIDE SEQUENCE [LARGE SCALE GENOMIC DNA]</scope>
</reference>
<feature type="compositionally biased region" description="Low complexity" evidence="1">
    <location>
        <begin position="19"/>
        <end position="34"/>
    </location>
</feature>
<dbReference type="EMBL" id="UZAH01034709">
    <property type="protein sequence ID" value="VDP36763.1"/>
    <property type="molecule type" value="Genomic_DNA"/>
</dbReference>
<dbReference type="Proteomes" id="UP000050761">
    <property type="component" value="Unassembled WGS sequence"/>
</dbReference>
<sequence length="153" mass="16101">MEPEGAADNGALALGRDVSSSSSSSGTSSSSSYSPGGEEIYCDLELEPSTPPPPKKKRKTAKAKGLPAILASMPQLRGLPTRRAPTGRGSLDEMNLPLPSIRKRPAQSTRAAAQLPREEPREQTIEEEGDGSGVPPVEMFMEEGPSTSAQDPQ</sequence>
<keyword evidence="3" id="KW-1185">Reference proteome</keyword>
<accession>A0A183GKB6</accession>
<evidence type="ECO:0000313" key="3">
    <source>
        <dbReference type="Proteomes" id="UP000050761"/>
    </source>
</evidence>
<accession>A0A3P8GQQ0</accession>
<protein>
    <submittedName>
        <fullName evidence="4">CARMIL_C domain-containing protein</fullName>
    </submittedName>
</protein>
<organism evidence="3 4">
    <name type="scientific">Heligmosomoides polygyrus</name>
    <name type="common">Parasitic roundworm</name>
    <dbReference type="NCBI Taxonomy" id="6339"/>
    <lineage>
        <taxon>Eukaryota</taxon>
        <taxon>Metazoa</taxon>
        <taxon>Ecdysozoa</taxon>
        <taxon>Nematoda</taxon>
        <taxon>Chromadorea</taxon>
        <taxon>Rhabditida</taxon>
        <taxon>Rhabditina</taxon>
        <taxon>Rhabditomorpha</taxon>
        <taxon>Strongyloidea</taxon>
        <taxon>Heligmosomidae</taxon>
        <taxon>Heligmosomoides</taxon>
    </lineage>
</organism>
<name>A0A183GKB6_HELPZ</name>